<dbReference type="EMBL" id="RHLQ01000021">
    <property type="protein sequence ID" value="RNC98798.1"/>
    <property type="molecule type" value="Genomic_DNA"/>
</dbReference>
<dbReference type="InterPro" id="IPR000847">
    <property type="entry name" value="LysR_HTH_N"/>
</dbReference>
<evidence type="ECO:0000256" key="4">
    <source>
        <dbReference type="ARBA" id="ARBA00023163"/>
    </source>
</evidence>
<accession>A0A3M8H932</accession>
<dbReference type="PRINTS" id="PR00039">
    <property type="entry name" value="HTHLYSR"/>
</dbReference>
<dbReference type="FunFam" id="1.10.10.10:FF:000001">
    <property type="entry name" value="LysR family transcriptional regulator"/>
    <property type="match status" value="1"/>
</dbReference>
<dbReference type="SUPFAM" id="SSF53850">
    <property type="entry name" value="Periplasmic binding protein-like II"/>
    <property type="match status" value="1"/>
</dbReference>
<evidence type="ECO:0000313" key="6">
    <source>
        <dbReference type="EMBL" id="RNC98798.1"/>
    </source>
</evidence>
<evidence type="ECO:0000313" key="7">
    <source>
        <dbReference type="Proteomes" id="UP000279909"/>
    </source>
</evidence>
<reference evidence="6 7" key="1">
    <citation type="journal article" date="2014" name="Int. J. Syst. Evol. Microbiol.">
        <title>Lysinibacillus halotolerans sp. nov., isolated from saline-alkaline soil.</title>
        <authorList>
            <person name="Kong D."/>
            <person name="Wang Y."/>
            <person name="Zhao B."/>
            <person name="Li Y."/>
            <person name="Song J."/>
            <person name="Zhai Y."/>
            <person name="Zhang C."/>
            <person name="Wang H."/>
            <person name="Chen X."/>
            <person name="Zhao B."/>
            <person name="Ruan Z."/>
        </authorList>
    </citation>
    <scope>NUCLEOTIDE SEQUENCE [LARGE SCALE GENOMIC DNA]</scope>
    <source>
        <strain evidence="6 7">MCCC 1A12703</strain>
    </source>
</reference>
<dbReference type="Gene3D" id="3.40.190.290">
    <property type="match status" value="1"/>
</dbReference>
<protein>
    <submittedName>
        <fullName evidence="6">LysR family transcriptional regulator</fullName>
    </submittedName>
</protein>
<keyword evidence="3" id="KW-0238">DNA-binding</keyword>
<dbReference type="PANTHER" id="PTHR30126:SF39">
    <property type="entry name" value="HTH-TYPE TRANSCRIPTIONAL REGULATOR CYSL"/>
    <property type="match status" value="1"/>
</dbReference>
<dbReference type="InterPro" id="IPR036388">
    <property type="entry name" value="WH-like_DNA-bd_sf"/>
</dbReference>
<evidence type="ECO:0000256" key="2">
    <source>
        <dbReference type="ARBA" id="ARBA00023015"/>
    </source>
</evidence>
<dbReference type="GO" id="GO:0003700">
    <property type="term" value="F:DNA-binding transcription factor activity"/>
    <property type="evidence" value="ECO:0007669"/>
    <property type="project" value="InterPro"/>
</dbReference>
<gene>
    <name evidence="6" type="ORF">EC501_09915</name>
</gene>
<comment type="caution">
    <text evidence="6">The sequence shown here is derived from an EMBL/GenBank/DDBJ whole genome shotgun (WGS) entry which is preliminary data.</text>
</comment>
<dbReference type="AlphaFoldDB" id="A0A3M8H932"/>
<dbReference type="PROSITE" id="PS50931">
    <property type="entry name" value="HTH_LYSR"/>
    <property type="match status" value="1"/>
</dbReference>
<evidence type="ECO:0000256" key="1">
    <source>
        <dbReference type="ARBA" id="ARBA00009437"/>
    </source>
</evidence>
<proteinExistence type="inferred from homology"/>
<dbReference type="Pfam" id="PF03466">
    <property type="entry name" value="LysR_substrate"/>
    <property type="match status" value="1"/>
</dbReference>
<evidence type="ECO:0000259" key="5">
    <source>
        <dbReference type="PROSITE" id="PS50931"/>
    </source>
</evidence>
<comment type="similarity">
    <text evidence="1">Belongs to the LysR transcriptional regulatory family.</text>
</comment>
<dbReference type="GO" id="GO:0000976">
    <property type="term" value="F:transcription cis-regulatory region binding"/>
    <property type="evidence" value="ECO:0007669"/>
    <property type="project" value="TreeGrafter"/>
</dbReference>
<feature type="domain" description="HTH lysR-type" evidence="5">
    <location>
        <begin position="12"/>
        <end position="62"/>
    </location>
</feature>
<dbReference type="InterPro" id="IPR005119">
    <property type="entry name" value="LysR_subst-bd"/>
</dbReference>
<keyword evidence="7" id="KW-1185">Reference proteome</keyword>
<dbReference type="Gene3D" id="1.10.10.10">
    <property type="entry name" value="Winged helix-like DNA-binding domain superfamily/Winged helix DNA-binding domain"/>
    <property type="match status" value="1"/>
</dbReference>
<dbReference type="SUPFAM" id="SSF46785">
    <property type="entry name" value="Winged helix' DNA-binding domain"/>
    <property type="match status" value="1"/>
</dbReference>
<sequence>MIGEFMNQKITVFLKIVELGSFSKAAESLYMTQPAVSQFIKSLEKDLGVILFDRSSKSLHLTAAGLIAFQYCLEMKKLSDNMTQSLNELMNVVKGPLMIGASYSYGEYILPSKLAEFIKRYPLVKPSVQIKNTSEIAQEMINKKIDIGIIEGIIEPSRIVCEKLTTDRMVVVSNEPNTEIGHETTWIARENGSGTRSATERFFEKHHLEPNKVLEFGSTQLIKGAVEEGVGVTLLSKWTVQQEVANKKLFIVDEEKFFYERDFYMIYLKTPFQSKTTEMFLKFIRETSKKGDELV</sequence>
<dbReference type="PANTHER" id="PTHR30126">
    <property type="entry name" value="HTH-TYPE TRANSCRIPTIONAL REGULATOR"/>
    <property type="match status" value="1"/>
</dbReference>
<keyword evidence="4" id="KW-0804">Transcription</keyword>
<dbReference type="Pfam" id="PF00126">
    <property type="entry name" value="HTH_1"/>
    <property type="match status" value="1"/>
</dbReference>
<name>A0A3M8H932_9BACI</name>
<dbReference type="InterPro" id="IPR036390">
    <property type="entry name" value="WH_DNA-bd_sf"/>
</dbReference>
<evidence type="ECO:0000256" key="3">
    <source>
        <dbReference type="ARBA" id="ARBA00023125"/>
    </source>
</evidence>
<keyword evidence="2" id="KW-0805">Transcription regulation</keyword>
<dbReference type="Proteomes" id="UP000279909">
    <property type="component" value="Unassembled WGS sequence"/>
</dbReference>
<organism evidence="6 7">
    <name type="scientific">Lysinibacillus halotolerans</name>
    <dbReference type="NCBI Taxonomy" id="1368476"/>
    <lineage>
        <taxon>Bacteria</taxon>
        <taxon>Bacillati</taxon>
        <taxon>Bacillota</taxon>
        <taxon>Bacilli</taxon>
        <taxon>Bacillales</taxon>
        <taxon>Bacillaceae</taxon>
        <taxon>Lysinibacillus</taxon>
    </lineage>
</organism>